<feature type="compositionally biased region" description="Low complexity" evidence="12">
    <location>
        <begin position="374"/>
        <end position="384"/>
    </location>
</feature>
<dbReference type="Pfam" id="PF17078">
    <property type="entry name" value="SHE3"/>
    <property type="match status" value="1"/>
</dbReference>
<evidence type="ECO:0000256" key="7">
    <source>
        <dbReference type="ARBA" id="ARBA00022884"/>
    </source>
</evidence>
<feature type="compositionally biased region" description="Basic and acidic residues" evidence="12">
    <location>
        <begin position="281"/>
        <end position="308"/>
    </location>
</feature>
<evidence type="ECO:0000256" key="3">
    <source>
        <dbReference type="ARBA" id="ARBA00019884"/>
    </source>
</evidence>
<feature type="compositionally biased region" description="Basic and acidic residues" evidence="12">
    <location>
        <begin position="38"/>
        <end position="49"/>
    </location>
</feature>
<feature type="region of interest" description="Disordered" evidence="12">
    <location>
        <begin position="1"/>
        <end position="21"/>
    </location>
</feature>
<comment type="subcellular location">
    <subcellularLocation>
        <location evidence="1 11">Endoplasmic reticulum membrane</location>
        <topology evidence="1 11">Peripheral membrane protein</topology>
    </subcellularLocation>
</comment>
<evidence type="ECO:0000256" key="6">
    <source>
        <dbReference type="ARBA" id="ARBA00022824"/>
    </source>
</evidence>
<evidence type="ECO:0000256" key="10">
    <source>
        <dbReference type="ARBA" id="ARBA00024975"/>
    </source>
</evidence>
<evidence type="ECO:0000256" key="4">
    <source>
        <dbReference type="ARBA" id="ARBA00022448"/>
    </source>
</evidence>
<keyword evidence="5 11" id="KW-0509">mRNA transport</keyword>
<dbReference type="EMBL" id="CP063134">
    <property type="protein sequence ID" value="QOU19601.1"/>
    <property type="molecule type" value="Genomic_DNA"/>
</dbReference>
<keyword evidence="8" id="KW-0175">Coiled coil</keyword>
<comment type="function">
    <text evidence="10">RNA-binding protein that binds specific mRNAs including the ASH1 mRNA, coding for a repressor of the HO endonuclease. Part of the mRNA localization machinery that restricts accumulation of certain proteins to the bud and in the daughter cell. Required for the delivery of cortical endoplasmic reticulum into the emerging bud.</text>
</comment>
<feature type="compositionally biased region" description="Low complexity" evidence="12">
    <location>
        <begin position="435"/>
        <end position="452"/>
    </location>
</feature>
<dbReference type="GO" id="GO:0005789">
    <property type="term" value="C:endoplasmic reticulum membrane"/>
    <property type="evidence" value="ECO:0007669"/>
    <property type="project" value="UniProtKB-SubCell"/>
</dbReference>
<dbReference type="GO" id="GO:0003723">
    <property type="term" value="F:RNA binding"/>
    <property type="evidence" value="ECO:0007669"/>
    <property type="project" value="UniProtKB-KW"/>
</dbReference>
<proteinExistence type="inferred from homology"/>
<dbReference type="Gene3D" id="1.10.287.1490">
    <property type="match status" value="1"/>
</dbReference>
<dbReference type="GO" id="GO:0048309">
    <property type="term" value="P:endoplasmic reticulum inheritance"/>
    <property type="evidence" value="ECO:0007669"/>
    <property type="project" value="InterPro"/>
</dbReference>
<evidence type="ECO:0000256" key="1">
    <source>
        <dbReference type="ARBA" id="ARBA00004406"/>
    </source>
</evidence>
<feature type="region of interest" description="Disordered" evidence="12">
    <location>
        <begin position="275"/>
        <end position="491"/>
    </location>
</feature>
<sequence>MSSPQKQTDGRSVYTSSATSRVIDQLQSKIDQLSGDLNETKESLRESKQKNSILRKRNDDLVEQLSNAKHESDMSEALLKRKERRVADLEAQLTEALSKADNLQFESHDMRKKVKMLMEKEEMAVSECERLKVSYDAIVTAQNEYKRLMGKRVSDLEQKLYSFVDDRKKTLESNMDLLKRQEPEIMASYKVVVKNSERLEEMYAQRQQSVSQALVALAGATKTHGEKTGIVMAECEDVLKQMNRNEELMARLRNSNGDSDTEEDIRKFNDERATHELSSAHNEEHSKTDNAKNHLTMAEERRRSDSSMRHKRGSMTTGAEAGDIREQDDENKENLKRKVFRDISMDEFETGRGNEKRNSRRRERSGNYEHQRLSSTSSFSSYNSFEDTHGDSKLVLPKQRNGGARKGSTRIGHTRNKSVNVSGNWNRGGYGNGSANGNETGSGSSNSNRNSSKGGGHSRRGSSQRRSGRGSRGGHNRGNRRSFVQLVSSRD</sequence>
<evidence type="ECO:0000256" key="9">
    <source>
        <dbReference type="ARBA" id="ARBA00023136"/>
    </source>
</evidence>
<feature type="compositionally biased region" description="Basic residues" evidence="12">
    <location>
        <begin position="456"/>
        <end position="480"/>
    </location>
</feature>
<evidence type="ECO:0000256" key="8">
    <source>
        <dbReference type="ARBA" id="ARBA00023054"/>
    </source>
</evidence>
<reference evidence="13" key="2">
    <citation type="journal article" name="BMC Genomics">
        <title>New genome assemblies reveal patterns of domestication and adaptation across Brettanomyces (Dekkera) species.</title>
        <authorList>
            <person name="Roach M.J."/>
            <person name="Borneman A.R."/>
        </authorList>
    </citation>
    <scope>NUCLEOTIDE SEQUENCE</scope>
    <source>
        <strain evidence="13">UCD 2041</strain>
    </source>
</reference>
<accession>A0A871RAH8</accession>
<evidence type="ECO:0000256" key="2">
    <source>
        <dbReference type="ARBA" id="ARBA00008123"/>
    </source>
</evidence>
<evidence type="ECO:0000313" key="14">
    <source>
        <dbReference type="Proteomes" id="UP000663131"/>
    </source>
</evidence>
<organism evidence="13 14">
    <name type="scientific">Dekkera bruxellensis</name>
    <name type="common">Brettanomyces custersii</name>
    <dbReference type="NCBI Taxonomy" id="5007"/>
    <lineage>
        <taxon>Eukaryota</taxon>
        <taxon>Fungi</taxon>
        <taxon>Dikarya</taxon>
        <taxon>Ascomycota</taxon>
        <taxon>Saccharomycotina</taxon>
        <taxon>Pichiomycetes</taxon>
        <taxon>Pichiales</taxon>
        <taxon>Pichiaceae</taxon>
        <taxon>Brettanomyces</taxon>
    </lineage>
</organism>
<comment type="similarity">
    <text evidence="2 11">Belongs to the SHE3 family.</text>
</comment>
<name>A0A871RAH8_DEKBR</name>
<feature type="compositionally biased region" description="Basic and acidic residues" evidence="12">
    <location>
        <begin position="332"/>
        <end position="357"/>
    </location>
</feature>
<keyword evidence="6 11" id="KW-0256">Endoplasmic reticulum</keyword>
<evidence type="ECO:0000256" key="5">
    <source>
        <dbReference type="ARBA" id="ARBA00022816"/>
    </source>
</evidence>
<keyword evidence="9 11" id="KW-0472">Membrane</keyword>
<feature type="region of interest" description="Disordered" evidence="12">
    <location>
        <begin position="33"/>
        <end position="52"/>
    </location>
</feature>
<protein>
    <recommendedName>
        <fullName evidence="3 11">SWI5-dependent HO expression protein 3</fullName>
    </recommendedName>
</protein>
<evidence type="ECO:0000256" key="12">
    <source>
        <dbReference type="SAM" id="MobiDB-lite"/>
    </source>
</evidence>
<keyword evidence="4 11" id="KW-0813">Transport</keyword>
<evidence type="ECO:0000256" key="11">
    <source>
        <dbReference type="RuleBase" id="RU362142"/>
    </source>
</evidence>
<dbReference type="GO" id="GO:0051028">
    <property type="term" value="P:mRNA transport"/>
    <property type="evidence" value="ECO:0007669"/>
    <property type="project" value="UniProtKB-UniRule"/>
</dbReference>
<dbReference type="OrthoDB" id="6088208at2759"/>
<dbReference type="AlphaFoldDB" id="A0A871RAH8"/>
<dbReference type="InterPro" id="IPR031398">
    <property type="entry name" value="She3"/>
</dbReference>
<keyword evidence="7 11" id="KW-0694">RNA-binding</keyword>
<dbReference type="Proteomes" id="UP000663131">
    <property type="component" value="Chromosome 6"/>
</dbReference>
<gene>
    <name evidence="11" type="primary">SHE3</name>
    <name evidence="13" type="ORF">BRETT_003751</name>
</gene>
<reference evidence="13" key="1">
    <citation type="submission" date="2020-10" db="EMBL/GenBank/DDBJ databases">
        <authorList>
            <person name="Palmer J.M."/>
        </authorList>
    </citation>
    <scope>NUCLEOTIDE SEQUENCE</scope>
    <source>
        <strain evidence="13">UCD 2041</strain>
    </source>
</reference>
<evidence type="ECO:0000313" key="13">
    <source>
        <dbReference type="EMBL" id="QOU19601.1"/>
    </source>
</evidence>